<dbReference type="InterPro" id="IPR049971">
    <property type="entry name" value="CLC_0170-like"/>
</dbReference>
<dbReference type="Proteomes" id="UP001254848">
    <property type="component" value="Unassembled WGS sequence"/>
</dbReference>
<gene>
    <name evidence="2" type="ORF">Q4T40_10030</name>
</gene>
<keyword evidence="3" id="KW-1185">Reference proteome</keyword>
<feature type="transmembrane region" description="Helical" evidence="1">
    <location>
        <begin position="48"/>
        <end position="66"/>
    </location>
</feature>
<organism evidence="2 3">
    <name type="scientific">Anaeroselena agilis</name>
    <dbReference type="NCBI Taxonomy" id="3063788"/>
    <lineage>
        <taxon>Bacteria</taxon>
        <taxon>Bacillati</taxon>
        <taxon>Bacillota</taxon>
        <taxon>Negativicutes</taxon>
        <taxon>Acetonemataceae</taxon>
        <taxon>Anaeroselena</taxon>
    </lineage>
</organism>
<evidence type="ECO:0000313" key="3">
    <source>
        <dbReference type="Proteomes" id="UP001254848"/>
    </source>
</evidence>
<dbReference type="NCBIfam" id="NF042414">
    <property type="entry name" value="CLC_0170_fam"/>
    <property type="match status" value="1"/>
</dbReference>
<feature type="transmembrane region" description="Helical" evidence="1">
    <location>
        <begin position="18"/>
        <end position="36"/>
    </location>
</feature>
<evidence type="ECO:0000256" key="1">
    <source>
        <dbReference type="SAM" id="Phobius"/>
    </source>
</evidence>
<dbReference type="RefSeq" id="WP_413780087.1">
    <property type="nucleotide sequence ID" value="NZ_JAUOZS010000001.1"/>
</dbReference>
<proteinExistence type="predicted"/>
<dbReference type="EMBL" id="JAUOZS010000001">
    <property type="protein sequence ID" value="MDT8901580.1"/>
    <property type="molecule type" value="Genomic_DNA"/>
</dbReference>
<comment type="caution">
    <text evidence="2">The sequence shown here is derived from an EMBL/GenBank/DDBJ whole genome shotgun (WGS) entry which is preliminary data.</text>
</comment>
<evidence type="ECO:0000313" key="2">
    <source>
        <dbReference type="EMBL" id="MDT8901580.1"/>
    </source>
</evidence>
<protein>
    <submittedName>
        <fullName evidence="2">Uncharacterized protein</fullName>
    </submittedName>
</protein>
<keyword evidence="1" id="KW-0472">Membrane</keyword>
<sequence>MGDQSVFNLLTNPFDSSFAIMVILVGVYSLLINVRQATQQNCLRGAKVARIAGWCYIVAGVGILIMS</sequence>
<keyword evidence="1" id="KW-0812">Transmembrane</keyword>
<accession>A0ABU3NXQ9</accession>
<keyword evidence="1" id="KW-1133">Transmembrane helix</keyword>
<name>A0ABU3NXQ9_9FIRM</name>
<reference evidence="2 3" key="1">
    <citation type="submission" date="2023-07" db="EMBL/GenBank/DDBJ databases">
        <title>The novel representative of Negativicutes class, Anaeroselena agilis gen. nov. sp. nov.</title>
        <authorList>
            <person name="Prokofeva M.I."/>
            <person name="Elcheninov A.G."/>
            <person name="Klyukina A."/>
            <person name="Kublanov I.V."/>
            <person name="Frolov E.N."/>
            <person name="Podosokorskaya O.A."/>
        </authorList>
    </citation>
    <scope>NUCLEOTIDE SEQUENCE [LARGE SCALE GENOMIC DNA]</scope>
    <source>
        <strain evidence="2 3">4137-cl</strain>
    </source>
</reference>